<dbReference type="SUPFAM" id="SSF50494">
    <property type="entry name" value="Trypsin-like serine proteases"/>
    <property type="match status" value="1"/>
</dbReference>
<dbReference type="CDD" id="cd00190">
    <property type="entry name" value="Tryp_SPc"/>
    <property type="match status" value="1"/>
</dbReference>
<feature type="domain" description="Peptidase S1" evidence="13">
    <location>
        <begin position="184"/>
        <end position="416"/>
    </location>
</feature>
<evidence type="ECO:0000259" key="12">
    <source>
        <dbReference type="PROSITE" id="PS50024"/>
    </source>
</evidence>
<keyword evidence="9" id="KW-1015">Disulfide bond</keyword>
<dbReference type="PROSITE" id="PS00134">
    <property type="entry name" value="TRYPSIN_HIS"/>
    <property type="match status" value="1"/>
</dbReference>
<keyword evidence="5 10" id="KW-0720">Serine protease</keyword>
<evidence type="ECO:0000256" key="1">
    <source>
        <dbReference type="ARBA" id="ARBA00004606"/>
    </source>
</evidence>
<dbReference type="InterPro" id="IPR000082">
    <property type="entry name" value="SEA_dom"/>
</dbReference>
<keyword evidence="8 11" id="KW-0472">Membrane</keyword>
<keyword evidence="15" id="KW-1185">Reference proteome</keyword>
<keyword evidence="6" id="KW-0735">Signal-anchor</keyword>
<dbReference type="SMART" id="SM00020">
    <property type="entry name" value="Tryp_SPc"/>
    <property type="match status" value="1"/>
</dbReference>
<evidence type="ECO:0000259" key="13">
    <source>
        <dbReference type="PROSITE" id="PS50240"/>
    </source>
</evidence>
<evidence type="ECO:0000256" key="11">
    <source>
        <dbReference type="SAM" id="Phobius"/>
    </source>
</evidence>
<feature type="non-terminal residue" evidence="14">
    <location>
        <position position="1"/>
    </location>
</feature>
<dbReference type="FunFam" id="2.40.10.10:FF:000003">
    <property type="entry name" value="Transmembrane serine protease 3"/>
    <property type="match status" value="1"/>
</dbReference>
<dbReference type="PROSITE" id="PS00135">
    <property type="entry name" value="TRYPSIN_SER"/>
    <property type="match status" value="1"/>
</dbReference>
<name>A0A7L0GYH3_HERCA</name>
<feature type="domain" description="SEA" evidence="12">
    <location>
        <begin position="40"/>
        <end position="158"/>
    </location>
</feature>
<feature type="non-terminal residue" evidence="14">
    <location>
        <position position="417"/>
    </location>
</feature>
<dbReference type="InterPro" id="IPR018114">
    <property type="entry name" value="TRYPSIN_HIS"/>
</dbReference>
<evidence type="ECO:0000256" key="5">
    <source>
        <dbReference type="ARBA" id="ARBA00022825"/>
    </source>
</evidence>
<evidence type="ECO:0000256" key="2">
    <source>
        <dbReference type="ARBA" id="ARBA00022670"/>
    </source>
</evidence>
<keyword evidence="7 11" id="KW-1133">Transmembrane helix</keyword>
<evidence type="ECO:0000256" key="4">
    <source>
        <dbReference type="ARBA" id="ARBA00022801"/>
    </source>
</evidence>
<dbReference type="AlphaFoldDB" id="A0A7L0GYH3"/>
<dbReference type="EMBL" id="VXAJ01000589">
    <property type="protein sequence ID" value="NXK12265.1"/>
    <property type="molecule type" value="Genomic_DNA"/>
</dbReference>
<comment type="subcellular location">
    <subcellularLocation>
        <location evidence="1">Membrane</location>
        <topology evidence="1">Single-pass type II membrane protein</topology>
    </subcellularLocation>
</comment>
<dbReference type="SUPFAM" id="SSF82671">
    <property type="entry name" value="SEA domain"/>
    <property type="match status" value="1"/>
</dbReference>
<dbReference type="PRINTS" id="PR00722">
    <property type="entry name" value="CHYMOTRYPSIN"/>
</dbReference>
<evidence type="ECO:0000256" key="9">
    <source>
        <dbReference type="ARBA" id="ARBA00023157"/>
    </source>
</evidence>
<dbReference type="InterPro" id="IPR001314">
    <property type="entry name" value="Peptidase_S1A"/>
</dbReference>
<keyword evidence="3 11" id="KW-0812">Transmembrane</keyword>
<dbReference type="InterPro" id="IPR009003">
    <property type="entry name" value="Peptidase_S1_PA"/>
</dbReference>
<dbReference type="Gene3D" id="2.40.10.10">
    <property type="entry name" value="Trypsin-like serine proteases"/>
    <property type="match status" value="2"/>
</dbReference>
<dbReference type="PROSITE" id="PS50240">
    <property type="entry name" value="TRYPSIN_DOM"/>
    <property type="match status" value="1"/>
</dbReference>
<feature type="transmembrane region" description="Helical" evidence="11">
    <location>
        <begin position="12"/>
        <end position="36"/>
    </location>
</feature>
<dbReference type="Proteomes" id="UP000555649">
    <property type="component" value="Unassembled WGS sequence"/>
</dbReference>
<comment type="caution">
    <text evidence="14">The sequence shown here is derived from an EMBL/GenBank/DDBJ whole genome shotgun (WGS) entry which is preliminary data.</text>
</comment>
<proteinExistence type="predicted"/>
<dbReference type="InterPro" id="IPR033116">
    <property type="entry name" value="TRYPSIN_SER"/>
</dbReference>
<dbReference type="InterPro" id="IPR001254">
    <property type="entry name" value="Trypsin_dom"/>
</dbReference>
<dbReference type="GO" id="GO:0004252">
    <property type="term" value="F:serine-type endopeptidase activity"/>
    <property type="evidence" value="ECO:0007669"/>
    <property type="project" value="InterPro"/>
</dbReference>
<dbReference type="Pfam" id="PF00089">
    <property type="entry name" value="Trypsin"/>
    <property type="match status" value="1"/>
</dbReference>
<evidence type="ECO:0000256" key="8">
    <source>
        <dbReference type="ARBA" id="ARBA00023136"/>
    </source>
</evidence>
<keyword evidence="2 10" id="KW-0645">Protease</keyword>
<dbReference type="PROSITE" id="PS50024">
    <property type="entry name" value="SEA"/>
    <property type="match status" value="1"/>
</dbReference>
<sequence>QMDRAAKHIEPWKIAIIVVSVIIGLAFIIGLITFFLCHDQDRYYNASFLITNVKYNPQYERQTTEEFRHLSQEIENMISAVFKGSFLSKRYIRPHVVSLSPDPGGVLASVVLVFKFASTDSKATSWGHVNSVLRRRLKTSSTFLHVDLSTLKLTGKCLRFSAAFSLTGCGIRKQTFSFTGVERIVGGQRAQDGEWPWQASIQLDGTHRCGASVISNTWLVTAAHCFRGGRDPRRWTASFGILLRPPKQKKFVRRIIIHERYSDFVLDHEYDVAVMELASPIEFTSDVHSVCLPEASHIFPVNTSCFVTGWGALQNDGSSVNQLRQAEVKIISTATCNRRQVYGGAITPGMLCAGYLEGQVDACQGDSGGPLVHANSRGIWYLVGIVSWGDECGKPNKPGVYTRVTYYRNWINSKTGI</sequence>
<dbReference type="GO" id="GO:0016020">
    <property type="term" value="C:membrane"/>
    <property type="evidence" value="ECO:0007669"/>
    <property type="project" value="UniProtKB-SubCell"/>
</dbReference>
<evidence type="ECO:0000256" key="7">
    <source>
        <dbReference type="ARBA" id="ARBA00022989"/>
    </source>
</evidence>
<evidence type="ECO:0000313" key="15">
    <source>
        <dbReference type="Proteomes" id="UP000555649"/>
    </source>
</evidence>
<dbReference type="InterPro" id="IPR036364">
    <property type="entry name" value="SEA_dom_sf"/>
</dbReference>
<dbReference type="InterPro" id="IPR043504">
    <property type="entry name" value="Peptidase_S1_PA_chymotrypsin"/>
</dbReference>
<evidence type="ECO:0000256" key="3">
    <source>
        <dbReference type="ARBA" id="ARBA00022692"/>
    </source>
</evidence>
<dbReference type="Gene3D" id="3.30.70.960">
    <property type="entry name" value="SEA domain"/>
    <property type="match status" value="1"/>
</dbReference>
<dbReference type="PANTHER" id="PTHR24252">
    <property type="entry name" value="ACROSIN-RELATED"/>
    <property type="match status" value="1"/>
</dbReference>
<gene>
    <name evidence="14" type="ORF">HERCAC_R11002</name>
</gene>
<keyword evidence="4 10" id="KW-0378">Hydrolase</keyword>
<accession>A0A7L0GYH3</accession>
<dbReference type="GO" id="GO:0006508">
    <property type="term" value="P:proteolysis"/>
    <property type="evidence" value="ECO:0007669"/>
    <property type="project" value="UniProtKB-KW"/>
</dbReference>
<dbReference type="PANTHER" id="PTHR24252:SF28">
    <property type="entry name" value="TRANSMEMBRANE PROTEASE SERINE 11C ISOFORM X1"/>
    <property type="match status" value="1"/>
</dbReference>
<evidence type="ECO:0000313" key="14">
    <source>
        <dbReference type="EMBL" id="NXK12265.1"/>
    </source>
</evidence>
<dbReference type="Pfam" id="PF01390">
    <property type="entry name" value="SEA"/>
    <property type="match status" value="1"/>
</dbReference>
<evidence type="ECO:0000256" key="6">
    <source>
        <dbReference type="ARBA" id="ARBA00022968"/>
    </source>
</evidence>
<evidence type="ECO:0000256" key="10">
    <source>
        <dbReference type="RuleBase" id="RU363034"/>
    </source>
</evidence>
<protein>
    <submittedName>
        <fullName evidence="14">TM11E protease</fullName>
    </submittedName>
</protein>
<organism evidence="14 15">
    <name type="scientific">Herpetotheres cachinnans</name>
    <name type="common">Laughing falcon</name>
    <name type="synonym">Falco cachinnans</name>
    <dbReference type="NCBI Taxonomy" id="56343"/>
    <lineage>
        <taxon>Eukaryota</taxon>
        <taxon>Metazoa</taxon>
        <taxon>Chordata</taxon>
        <taxon>Craniata</taxon>
        <taxon>Vertebrata</taxon>
        <taxon>Euteleostomi</taxon>
        <taxon>Archelosauria</taxon>
        <taxon>Archosauria</taxon>
        <taxon>Dinosauria</taxon>
        <taxon>Saurischia</taxon>
        <taxon>Theropoda</taxon>
        <taxon>Coelurosauria</taxon>
        <taxon>Aves</taxon>
        <taxon>Neognathae</taxon>
        <taxon>Neoaves</taxon>
        <taxon>Telluraves</taxon>
        <taxon>Australaves</taxon>
        <taxon>Falconiformes</taxon>
        <taxon>Falconidae</taxon>
        <taxon>Herpetotheres</taxon>
    </lineage>
</organism>
<reference evidence="14 15" key="1">
    <citation type="submission" date="2019-09" db="EMBL/GenBank/DDBJ databases">
        <title>Bird 10,000 Genomes (B10K) Project - Family phase.</title>
        <authorList>
            <person name="Zhang G."/>
        </authorList>
    </citation>
    <scope>NUCLEOTIDE SEQUENCE [LARGE SCALE GENOMIC DNA]</scope>
    <source>
        <strain evidence="14">B10K-DU-005-78</strain>
        <tissue evidence="14">Mixed tissue sample</tissue>
    </source>
</reference>